<dbReference type="InterPro" id="IPR018151">
    <property type="entry name" value="TF_GreA/GreB_CS"/>
</dbReference>
<dbReference type="InterPro" id="IPR036953">
    <property type="entry name" value="GreA/GreB_C_sf"/>
</dbReference>
<reference evidence="11 12" key="1">
    <citation type="submission" date="2016-10" db="EMBL/GenBank/DDBJ databases">
        <title>Actinomyces aegypiusis sp. nov., isolated from the Aegypius monachus in Qinghai Tibet Plateau China.</title>
        <authorList>
            <person name="Wang Y."/>
        </authorList>
    </citation>
    <scope>NUCLEOTIDE SEQUENCE [LARGE SCALE GENOMIC DNA]</scope>
    <source>
        <strain evidence="11 12">VUL4_3</strain>
    </source>
</reference>
<evidence type="ECO:0000259" key="9">
    <source>
        <dbReference type="Pfam" id="PF01272"/>
    </source>
</evidence>
<dbReference type="PROSITE" id="PS00829">
    <property type="entry name" value="GREAB_1"/>
    <property type="match status" value="1"/>
</dbReference>
<organism evidence="11 12">
    <name type="scientific">Boudabousia tangfeifanii</name>
    <dbReference type="NCBI Taxonomy" id="1912795"/>
    <lineage>
        <taxon>Bacteria</taxon>
        <taxon>Bacillati</taxon>
        <taxon>Actinomycetota</taxon>
        <taxon>Actinomycetes</taxon>
        <taxon>Actinomycetales</taxon>
        <taxon>Actinomycetaceae</taxon>
        <taxon>Boudabousia</taxon>
    </lineage>
</organism>
<evidence type="ECO:0000256" key="5">
    <source>
        <dbReference type="ARBA" id="ARBA00023163"/>
    </source>
</evidence>
<keyword evidence="11" id="KW-0251">Elongation factor</keyword>
<evidence type="ECO:0000256" key="1">
    <source>
        <dbReference type="ARBA" id="ARBA00008213"/>
    </source>
</evidence>
<dbReference type="Proteomes" id="UP000176288">
    <property type="component" value="Chromosome"/>
</dbReference>
<evidence type="ECO:0000256" key="2">
    <source>
        <dbReference type="ARBA" id="ARBA00013729"/>
    </source>
</evidence>
<evidence type="ECO:0000313" key="12">
    <source>
        <dbReference type="Proteomes" id="UP000176288"/>
    </source>
</evidence>
<evidence type="ECO:0000313" key="11">
    <source>
        <dbReference type="EMBL" id="AOZ72950.1"/>
    </source>
</evidence>
<evidence type="ECO:0000256" key="8">
    <source>
        <dbReference type="HAMAP-Rule" id="MF_00105"/>
    </source>
</evidence>
<dbReference type="InterPro" id="IPR028624">
    <property type="entry name" value="Tscrpt_elong_fac_GreA/B"/>
</dbReference>
<dbReference type="KEGG" id="avu:BK816_06310"/>
<keyword evidence="5 8" id="KW-0804">Transcription</keyword>
<dbReference type="GO" id="GO:0003746">
    <property type="term" value="F:translation elongation factor activity"/>
    <property type="evidence" value="ECO:0007669"/>
    <property type="project" value="UniProtKB-KW"/>
</dbReference>
<dbReference type="InterPro" id="IPR022691">
    <property type="entry name" value="Tscrpt_elong_fac_GreA/B_N"/>
</dbReference>
<dbReference type="Gene3D" id="1.10.287.180">
    <property type="entry name" value="Transcription elongation factor, GreA/GreB, N-terminal domain"/>
    <property type="match status" value="1"/>
</dbReference>
<keyword evidence="4 8" id="KW-0238">DNA-binding</keyword>
<feature type="domain" description="Transcription elongation factor GreA/GreB C-terminal" evidence="9">
    <location>
        <begin position="81"/>
        <end position="155"/>
    </location>
</feature>
<dbReference type="InterPro" id="IPR036805">
    <property type="entry name" value="Tscrpt_elong_fac_GreA/B_N_sf"/>
</dbReference>
<sequence length="159" mass="17695">MSEKRWIDQGSYDKLQAELKTLTEEKRPEIARKIDEARQDGDLKENGAYHAARDEQSMNETRIAQLEELLRNCEVGEIPEDNGVVSPGMVVEAKVGPRDMKFLLGMREASEDMDLEVYSPQAPLGKAILGAKVGDTVPYTAPTGRKFDVKILSVTPFQG</sequence>
<dbReference type="NCBIfam" id="NF001262">
    <property type="entry name" value="PRK00226.1-3"/>
    <property type="match status" value="1"/>
</dbReference>
<dbReference type="Gene3D" id="3.10.50.30">
    <property type="entry name" value="Transcription elongation factor, GreA/GreB, C-terminal domain"/>
    <property type="match status" value="1"/>
</dbReference>
<dbReference type="EMBL" id="CP017812">
    <property type="protein sequence ID" value="AOZ72950.1"/>
    <property type="molecule type" value="Genomic_DNA"/>
</dbReference>
<dbReference type="InterPro" id="IPR001437">
    <property type="entry name" value="Tscrpt_elong_fac_GreA/B_C"/>
</dbReference>
<dbReference type="PANTHER" id="PTHR30437">
    <property type="entry name" value="TRANSCRIPTION ELONGATION FACTOR GREA"/>
    <property type="match status" value="1"/>
</dbReference>
<dbReference type="Pfam" id="PF01272">
    <property type="entry name" value="GreA_GreB"/>
    <property type="match status" value="1"/>
</dbReference>
<dbReference type="RefSeq" id="WP_071164415.1">
    <property type="nucleotide sequence ID" value="NZ_CP017812.1"/>
</dbReference>
<dbReference type="HAMAP" id="MF_00105">
    <property type="entry name" value="GreA_GreB"/>
    <property type="match status" value="1"/>
</dbReference>
<evidence type="ECO:0000259" key="10">
    <source>
        <dbReference type="Pfam" id="PF03449"/>
    </source>
</evidence>
<keyword evidence="3 8" id="KW-0805">Transcription regulation</keyword>
<comment type="similarity">
    <text evidence="1 8">Belongs to the GreA/GreB family.</text>
</comment>
<name>A0A1D9MLB5_9ACTO</name>
<comment type="function">
    <text evidence="6 8">Necessary for efficient RNA polymerase transcription elongation past template-encoded arresting sites. The arresting sites in DNA have the property of trapping a certain fraction of elongating RNA polymerases that pass through, resulting in locked ternary complexes. Cleavage of the nascent transcript by cleavage factors such as GreA or GreB allows the resumption of elongation from the new 3'terminus. GreA releases sequences of 2 to 3 nucleotides.</text>
</comment>
<dbReference type="Pfam" id="PF03449">
    <property type="entry name" value="GreA_GreB_N"/>
    <property type="match status" value="1"/>
</dbReference>
<gene>
    <name evidence="8" type="primary">greA</name>
    <name evidence="11" type="ORF">BK816_06310</name>
</gene>
<evidence type="ECO:0000256" key="6">
    <source>
        <dbReference type="ARBA" id="ARBA00024916"/>
    </source>
</evidence>
<dbReference type="PANTHER" id="PTHR30437:SF4">
    <property type="entry name" value="TRANSCRIPTION ELONGATION FACTOR GREA"/>
    <property type="match status" value="1"/>
</dbReference>
<evidence type="ECO:0000256" key="3">
    <source>
        <dbReference type="ARBA" id="ARBA00023015"/>
    </source>
</evidence>
<keyword evidence="12" id="KW-1185">Reference proteome</keyword>
<dbReference type="SUPFAM" id="SSF46557">
    <property type="entry name" value="GreA transcript cleavage protein, N-terminal domain"/>
    <property type="match status" value="1"/>
</dbReference>
<evidence type="ECO:0000256" key="7">
    <source>
        <dbReference type="ARBA" id="ARBA00030776"/>
    </source>
</evidence>
<proteinExistence type="inferred from homology"/>
<keyword evidence="11" id="KW-0648">Protein biosynthesis</keyword>
<dbReference type="GO" id="GO:0070063">
    <property type="term" value="F:RNA polymerase binding"/>
    <property type="evidence" value="ECO:0007669"/>
    <property type="project" value="InterPro"/>
</dbReference>
<dbReference type="SUPFAM" id="SSF54534">
    <property type="entry name" value="FKBP-like"/>
    <property type="match status" value="1"/>
</dbReference>
<dbReference type="STRING" id="1912795.BK816_06310"/>
<dbReference type="OrthoDB" id="9797227at2"/>
<dbReference type="GO" id="GO:0032784">
    <property type="term" value="P:regulation of DNA-templated transcription elongation"/>
    <property type="evidence" value="ECO:0007669"/>
    <property type="project" value="UniProtKB-UniRule"/>
</dbReference>
<dbReference type="FunFam" id="1.10.287.180:FF:000001">
    <property type="entry name" value="Transcription elongation factor GreA"/>
    <property type="match status" value="1"/>
</dbReference>
<dbReference type="PIRSF" id="PIRSF006092">
    <property type="entry name" value="GreA_GreB"/>
    <property type="match status" value="1"/>
</dbReference>
<feature type="domain" description="Transcription elongation factor GreA/GreB N-terminal" evidence="10">
    <location>
        <begin position="9"/>
        <end position="75"/>
    </location>
</feature>
<dbReference type="AlphaFoldDB" id="A0A1D9MLB5"/>
<dbReference type="GO" id="GO:0006354">
    <property type="term" value="P:DNA-templated transcription elongation"/>
    <property type="evidence" value="ECO:0007669"/>
    <property type="project" value="TreeGrafter"/>
</dbReference>
<evidence type="ECO:0000256" key="4">
    <source>
        <dbReference type="ARBA" id="ARBA00023125"/>
    </source>
</evidence>
<protein>
    <recommendedName>
        <fullName evidence="2 8">Transcription elongation factor GreA</fullName>
    </recommendedName>
    <alternativeName>
        <fullName evidence="7 8">Transcript cleavage factor GreA</fullName>
    </alternativeName>
</protein>
<dbReference type="InterPro" id="IPR023459">
    <property type="entry name" value="Tscrpt_elong_fac_GreA/B_fam"/>
</dbReference>
<dbReference type="GO" id="GO:0003677">
    <property type="term" value="F:DNA binding"/>
    <property type="evidence" value="ECO:0007669"/>
    <property type="project" value="UniProtKB-UniRule"/>
</dbReference>
<accession>A0A1D9MLB5</accession>